<dbReference type="EMBL" id="CP133616">
    <property type="protein sequence ID" value="WMV30491.1"/>
    <property type="molecule type" value="Genomic_DNA"/>
</dbReference>
<evidence type="ECO:0000313" key="1">
    <source>
        <dbReference type="EMBL" id="WMV30491.1"/>
    </source>
</evidence>
<keyword evidence="2" id="KW-1185">Reference proteome</keyword>
<gene>
    <name evidence="1" type="ORF">MTR67_023876</name>
</gene>
<sequence>MPDSREVEIFVEHTDKDQWNYDVVDSEGSPLQDEEGLIDVNIIEKSDESDATSEECESFHDSNYSMEEDDVIFDKTIDSTVEWVGFNGKNKDNQDKGKIIELGVASNMLAMFPNDTQEDDCATSDEELMSLHGDSDDENLKRSIVFN</sequence>
<dbReference type="Proteomes" id="UP001234989">
    <property type="component" value="Chromosome 5"/>
</dbReference>
<reference evidence="1" key="1">
    <citation type="submission" date="2023-08" db="EMBL/GenBank/DDBJ databases">
        <title>A de novo genome assembly of Solanum verrucosum Schlechtendal, a Mexican diploid species geographically isolated from the other diploid A-genome species in potato relatives.</title>
        <authorList>
            <person name="Hosaka K."/>
        </authorList>
    </citation>
    <scope>NUCLEOTIDE SEQUENCE</scope>
    <source>
        <tissue evidence="1">Young leaves</tissue>
    </source>
</reference>
<dbReference type="AlphaFoldDB" id="A0AAF0R1W9"/>
<name>A0AAF0R1W9_SOLVR</name>
<proteinExistence type="predicted"/>
<organism evidence="1 2">
    <name type="scientific">Solanum verrucosum</name>
    <dbReference type="NCBI Taxonomy" id="315347"/>
    <lineage>
        <taxon>Eukaryota</taxon>
        <taxon>Viridiplantae</taxon>
        <taxon>Streptophyta</taxon>
        <taxon>Embryophyta</taxon>
        <taxon>Tracheophyta</taxon>
        <taxon>Spermatophyta</taxon>
        <taxon>Magnoliopsida</taxon>
        <taxon>eudicotyledons</taxon>
        <taxon>Gunneridae</taxon>
        <taxon>Pentapetalae</taxon>
        <taxon>asterids</taxon>
        <taxon>lamiids</taxon>
        <taxon>Solanales</taxon>
        <taxon>Solanaceae</taxon>
        <taxon>Solanoideae</taxon>
        <taxon>Solaneae</taxon>
        <taxon>Solanum</taxon>
    </lineage>
</organism>
<accession>A0AAF0R1W9</accession>
<evidence type="ECO:0000313" key="2">
    <source>
        <dbReference type="Proteomes" id="UP001234989"/>
    </source>
</evidence>
<protein>
    <submittedName>
        <fullName evidence="1">Uncharacterized protein</fullName>
    </submittedName>
</protein>